<dbReference type="InterPro" id="IPR019251">
    <property type="entry name" value="DUF2231_TM"/>
</dbReference>
<protein>
    <recommendedName>
        <fullName evidence="2">DUF2231 domain-containing protein</fullName>
    </recommendedName>
</protein>
<proteinExistence type="predicted"/>
<keyword evidence="4" id="KW-1185">Reference proteome</keyword>
<name>A0A3G8JPN9_9ACTN</name>
<reference evidence="3 4" key="1">
    <citation type="submission" date="2018-11" db="EMBL/GenBank/DDBJ databases">
        <title>Gordonia insulae sp. nov., isolated from an island soil.</title>
        <authorList>
            <person name="Kim Y.S."/>
            <person name="Kim S.B."/>
        </authorList>
    </citation>
    <scope>NUCLEOTIDE SEQUENCE [LARGE SCALE GENOMIC DNA]</scope>
    <source>
        <strain evidence="3 4">MMS17-SY073</strain>
    </source>
</reference>
<gene>
    <name evidence="3" type="ORF">D7316_03538</name>
</gene>
<feature type="transmembrane region" description="Helical" evidence="1">
    <location>
        <begin position="86"/>
        <end position="104"/>
    </location>
</feature>
<sequence length="158" mass="17249">MDTINGIPAHPLFVHGVVVLVPVAAVMTILGVVWPAARRRLGFLTPLVALVALVMVPLATSAGEALEKRVPHTDAVERHTRLGEQMIYWVGPLFALSVVWWVLHDERAREYLASRLHLSPRGRRIVDIVIGAATVIVALGALVTVYRIGDSGSRAVWQ</sequence>
<dbReference type="AlphaFoldDB" id="A0A3G8JPN9"/>
<dbReference type="Pfam" id="PF09990">
    <property type="entry name" value="DUF2231"/>
    <property type="match status" value="1"/>
</dbReference>
<dbReference type="EMBL" id="CP033972">
    <property type="protein sequence ID" value="AZG46933.1"/>
    <property type="molecule type" value="Genomic_DNA"/>
</dbReference>
<keyword evidence="1" id="KW-0472">Membrane</keyword>
<dbReference type="RefSeq" id="WP_124709373.1">
    <property type="nucleotide sequence ID" value="NZ_CP033972.1"/>
</dbReference>
<dbReference type="OrthoDB" id="4948879at2"/>
<evidence type="ECO:0000259" key="2">
    <source>
        <dbReference type="Pfam" id="PF09990"/>
    </source>
</evidence>
<dbReference type="Proteomes" id="UP000271469">
    <property type="component" value="Chromosome"/>
</dbReference>
<evidence type="ECO:0000313" key="3">
    <source>
        <dbReference type="EMBL" id="AZG46933.1"/>
    </source>
</evidence>
<organism evidence="3 4">
    <name type="scientific">Gordonia insulae</name>
    <dbReference type="NCBI Taxonomy" id="2420509"/>
    <lineage>
        <taxon>Bacteria</taxon>
        <taxon>Bacillati</taxon>
        <taxon>Actinomycetota</taxon>
        <taxon>Actinomycetes</taxon>
        <taxon>Mycobacteriales</taxon>
        <taxon>Gordoniaceae</taxon>
        <taxon>Gordonia</taxon>
    </lineage>
</organism>
<feature type="transmembrane region" description="Helical" evidence="1">
    <location>
        <begin position="41"/>
        <end position="66"/>
    </location>
</feature>
<accession>A0A3G8JPN9</accession>
<feature type="transmembrane region" description="Helical" evidence="1">
    <location>
        <begin position="12"/>
        <end position="34"/>
    </location>
</feature>
<evidence type="ECO:0000313" key="4">
    <source>
        <dbReference type="Proteomes" id="UP000271469"/>
    </source>
</evidence>
<keyword evidence="1" id="KW-1133">Transmembrane helix</keyword>
<evidence type="ECO:0000256" key="1">
    <source>
        <dbReference type="SAM" id="Phobius"/>
    </source>
</evidence>
<feature type="domain" description="DUF2231" evidence="2">
    <location>
        <begin position="6"/>
        <end position="158"/>
    </location>
</feature>
<feature type="transmembrane region" description="Helical" evidence="1">
    <location>
        <begin position="125"/>
        <end position="148"/>
    </location>
</feature>
<keyword evidence="1" id="KW-0812">Transmembrane</keyword>
<dbReference type="KEGG" id="gom:D7316_03538"/>